<evidence type="ECO:0000256" key="1">
    <source>
        <dbReference type="SAM" id="MobiDB-lite"/>
    </source>
</evidence>
<reference evidence="3 4" key="1">
    <citation type="journal article" date="2019" name="Int. J. Syst. Evol. Microbiol.">
        <title>The Global Catalogue of Microorganisms (GCM) 10K type strain sequencing project: providing services to taxonomists for standard genome sequencing and annotation.</title>
        <authorList>
            <consortium name="The Broad Institute Genomics Platform"/>
            <consortium name="The Broad Institute Genome Sequencing Center for Infectious Disease"/>
            <person name="Wu L."/>
            <person name="Ma J."/>
        </authorList>
    </citation>
    <scope>NUCLEOTIDE SEQUENCE [LARGE SCALE GENOMIC DNA]</scope>
    <source>
        <strain evidence="3 4">CGMCC 1.12563</strain>
    </source>
</reference>
<dbReference type="CDD" id="cd07721">
    <property type="entry name" value="yflN-like_MBL-fold"/>
    <property type="match status" value="1"/>
</dbReference>
<accession>A0ABD6AXW2</accession>
<dbReference type="Pfam" id="PF00753">
    <property type="entry name" value="Lactamase_B"/>
    <property type="match status" value="1"/>
</dbReference>
<dbReference type="InterPro" id="IPR001279">
    <property type="entry name" value="Metallo-B-lactamas"/>
</dbReference>
<evidence type="ECO:0000259" key="2">
    <source>
        <dbReference type="SMART" id="SM00849"/>
    </source>
</evidence>
<dbReference type="SMART" id="SM00849">
    <property type="entry name" value="Lactamase_B"/>
    <property type="match status" value="1"/>
</dbReference>
<protein>
    <submittedName>
        <fullName evidence="3">MBL fold metallo-hydrolase</fullName>
    </submittedName>
</protein>
<dbReference type="InterPro" id="IPR050855">
    <property type="entry name" value="NDM-1-like"/>
</dbReference>
<organism evidence="3 4">
    <name type="scientific">Halomarina rubra</name>
    <dbReference type="NCBI Taxonomy" id="2071873"/>
    <lineage>
        <taxon>Archaea</taxon>
        <taxon>Methanobacteriati</taxon>
        <taxon>Methanobacteriota</taxon>
        <taxon>Stenosarchaea group</taxon>
        <taxon>Halobacteria</taxon>
        <taxon>Halobacteriales</taxon>
        <taxon>Natronomonadaceae</taxon>
        <taxon>Halomarina</taxon>
    </lineage>
</organism>
<dbReference type="SUPFAM" id="SSF56281">
    <property type="entry name" value="Metallo-hydrolase/oxidoreductase"/>
    <property type="match status" value="1"/>
</dbReference>
<feature type="compositionally biased region" description="Acidic residues" evidence="1">
    <location>
        <begin position="48"/>
        <end position="100"/>
    </location>
</feature>
<gene>
    <name evidence="3" type="ORF">ACFSBT_15815</name>
</gene>
<evidence type="ECO:0000313" key="4">
    <source>
        <dbReference type="Proteomes" id="UP001597187"/>
    </source>
</evidence>
<dbReference type="AlphaFoldDB" id="A0ABD6AXW2"/>
<name>A0ABD6AXW2_9EURY</name>
<proteinExistence type="predicted"/>
<feature type="region of interest" description="Disordered" evidence="1">
    <location>
        <begin position="28"/>
        <end position="109"/>
    </location>
</feature>
<dbReference type="EMBL" id="JBHUDC010000008">
    <property type="protein sequence ID" value="MFD1514748.1"/>
    <property type="molecule type" value="Genomic_DNA"/>
</dbReference>
<keyword evidence="4" id="KW-1185">Reference proteome</keyword>
<sequence length="306" mass="32683">MPTELRPGCWLIELSAVNAYLVEDVEGTTTTERQASARDDPISVDLSEGADETATESENGDDGATEEVDDAEAVVDAEETDDTEETDDNEEAADTDESTTEPDREERTVLTLVDAGMPFDAPKIERAIEEAGYTTADVDRVLVTHYDVDHVGGLSRLDLPNATVYMGSPDADYLTGRRSPPVGDHKGALQRLSSLFVSTDLDVETVGDGDRVGSFTVYETPGHTEGHVAYVSSDLSVAFVGDLVRESGGDLQPSSWAISHDTAAVADSIHDLADREPAVEVLAMGHGVPFMRGGAVRLAKLGQRVD</sequence>
<evidence type="ECO:0000313" key="3">
    <source>
        <dbReference type="EMBL" id="MFD1514748.1"/>
    </source>
</evidence>
<dbReference type="PANTHER" id="PTHR42951:SF4">
    <property type="entry name" value="ACYL-COENZYME A THIOESTERASE MBLAC2"/>
    <property type="match status" value="1"/>
</dbReference>
<comment type="caution">
    <text evidence="3">The sequence shown here is derived from an EMBL/GenBank/DDBJ whole genome shotgun (WGS) entry which is preliminary data.</text>
</comment>
<dbReference type="InterPro" id="IPR036866">
    <property type="entry name" value="RibonucZ/Hydroxyglut_hydro"/>
</dbReference>
<feature type="domain" description="Metallo-beta-lactamase" evidence="2">
    <location>
        <begin position="16"/>
        <end position="286"/>
    </location>
</feature>
<dbReference type="RefSeq" id="WP_250874686.1">
    <property type="nucleotide sequence ID" value="NZ_JALXFV010000008.1"/>
</dbReference>
<dbReference type="Proteomes" id="UP001597187">
    <property type="component" value="Unassembled WGS sequence"/>
</dbReference>
<dbReference type="PANTHER" id="PTHR42951">
    <property type="entry name" value="METALLO-BETA-LACTAMASE DOMAIN-CONTAINING"/>
    <property type="match status" value="1"/>
</dbReference>
<dbReference type="Gene3D" id="3.60.15.10">
    <property type="entry name" value="Ribonuclease Z/Hydroxyacylglutathione hydrolase-like"/>
    <property type="match status" value="1"/>
</dbReference>